<gene>
    <name evidence="1" type="ORF">U0R11_00330</name>
</gene>
<evidence type="ECO:0000313" key="2">
    <source>
        <dbReference type="Proteomes" id="UP001623558"/>
    </source>
</evidence>
<dbReference type="Pfam" id="PF14253">
    <property type="entry name" value="AbiH"/>
    <property type="match status" value="1"/>
</dbReference>
<accession>A0ABW8RS96</accession>
<keyword evidence="2" id="KW-1185">Reference proteome</keyword>
<name>A0ABW8RS96_9BACT</name>
<dbReference type="InterPro" id="IPR025935">
    <property type="entry name" value="AbiH"/>
</dbReference>
<reference evidence="1 2" key="1">
    <citation type="submission" date="2024-07" db="EMBL/GenBank/DDBJ databases">
        <authorList>
            <person name="Pitt A."/>
            <person name="Hahn M.W."/>
        </authorList>
    </citation>
    <scope>NUCLEOTIDE SEQUENCE [LARGE SCALE GENOMIC DNA]</scope>
    <source>
        <strain evidence="1 2">1-SAACH-A3</strain>
    </source>
</reference>
<proteinExistence type="predicted"/>
<dbReference type="Proteomes" id="UP001623558">
    <property type="component" value="Unassembled WGS sequence"/>
</dbReference>
<organism evidence="1 2">
    <name type="scientific">Aquirufa salirivi</name>
    <dbReference type="NCBI Taxonomy" id="3104729"/>
    <lineage>
        <taxon>Bacteria</taxon>
        <taxon>Pseudomonadati</taxon>
        <taxon>Bacteroidota</taxon>
        <taxon>Cytophagia</taxon>
        <taxon>Cytophagales</taxon>
        <taxon>Flectobacillaceae</taxon>
        <taxon>Aquirufa</taxon>
    </lineage>
</organism>
<sequence length="374" mass="43989">MQDSEIEDYQYNRIVIIGNGFDIAWGLPTSYNDFILDYLKDSFKDSIKNQRPKESFLITINPNSVYNFSKIEEYLNGFKKISELLEDCKHKFTYNIKSELLQLILEKQYNLNWVDIESLYFNLLLTKIEEVKKFSLINRNYSKIELLNNEFEELSSALKSYISKVNSKFIPSYNGNNLYLLNDKMIEKDDSSNNLIIHKKKQIPNPSKILFLNFNYTNSLEKVTKNLRAKFSIVNIHGEVGSQDNPIIFGYGDDSHPKYQEVEDEDHNQSLKHIKSFYYFKSNNYLKLDNFMADTNKYEVLIVGHSCGLSDRTLLKTVFENENCISIKIFHFEGLDDYFQKSIAVSRHFSNKPNLRKKIIPFDKQANIPQFKFQ</sequence>
<dbReference type="RefSeq" id="WP_406749277.1">
    <property type="nucleotide sequence ID" value="NZ_JBEWZH010000001.1"/>
</dbReference>
<evidence type="ECO:0000313" key="1">
    <source>
        <dbReference type="EMBL" id="MFL0160827.1"/>
    </source>
</evidence>
<comment type="caution">
    <text evidence="1">The sequence shown here is derived from an EMBL/GenBank/DDBJ whole genome shotgun (WGS) entry which is preliminary data.</text>
</comment>
<protein>
    <submittedName>
        <fullName evidence="1">AbiH family protein</fullName>
    </submittedName>
</protein>
<dbReference type="EMBL" id="JBEWZH010000001">
    <property type="protein sequence ID" value="MFL0160827.1"/>
    <property type="molecule type" value="Genomic_DNA"/>
</dbReference>